<dbReference type="AlphaFoldDB" id="A0A498C1M4"/>
<dbReference type="RefSeq" id="WP_121058663.1">
    <property type="nucleotide sequence ID" value="NZ_RCDB01000002.1"/>
</dbReference>
<evidence type="ECO:0000313" key="3">
    <source>
        <dbReference type="Proteomes" id="UP000273158"/>
    </source>
</evidence>
<accession>A0A498C1M4</accession>
<gene>
    <name evidence="2" type="ORF">C7474_1582</name>
</gene>
<comment type="caution">
    <text evidence="2">The sequence shown here is derived from an EMBL/GenBank/DDBJ whole genome shotgun (WGS) entry which is preliminary data.</text>
</comment>
<sequence length="178" mass="19615">MVRLVCSPQIDERVRRALAEAGLEDDGTGWALVERGLPVPEGTPAVVFDPVDHVEAVRMLAAGLRLPPDAPRMLTGQRGTGFTVIAPRDVHYFEAGSEGIVAVTAAGAFRVRETLQHYENTWSGLGFLRINKSQLVSLRHVNEIVPWFNSRYVLRLTGGAELEVSKTYAKHLRGALRM</sequence>
<dbReference type="GO" id="GO:0000156">
    <property type="term" value="F:phosphorelay response regulator activity"/>
    <property type="evidence" value="ECO:0007669"/>
    <property type="project" value="InterPro"/>
</dbReference>
<dbReference type="PANTHER" id="PTHR37299:SF1">
    <property type="entry name" value="STAGE 0 SPORULATION PROTEIN A HOMOLOG"/>
    <property type="match status" value="1"/>
</dbReference>
<dbReference type="Gene3D" id="2.40.50.1020">
    <property type="entry name" value="LytTr DNA-binding domain"/>
    <property type="match status" value="1"/>
</dbReference>
<dbReference type="Pfam" id="PF04397">
    <property type="entry name" value="LytTR"/>
    <property type="match status" value="1"/>
</dbReference>
<feature type="domain" description="HTH LytTR-type" evidence="1">
    <location>
        <begin position="74"/>
        <end position="178"/>
    </location>
</feature>
<dbReference type="EMBL" id="RCDB01000002">
    <property type="protein sequence ID" value="RLK49432.1"/>
    <property type="molecule type" value="Genomic_DNA"/>
</dbReference>
<dbReference type="InterPro" id="IPR007492">
    <property type="entry name" value="LytTR_DNA-bd_dom"/>
</dbReference>
<evidence type="ECO:0000313" key="2">
    <source>
        <dbReference type="EMBL" id="RLK49432.1"/>
    </source>
</evidence>
<evidence type="ECO:0000259" key="1">
    <source>
        <dbReference type="PROSITE" id="PS50930"/>
    </source>
</evidence>
<dbReference type="GO" id="GO:0003677">
    <property type="term" value="F:DNA binding"/>
    <property type="evidence" value="ECO:0007669"/>
    <property type="project" value="InterPro"/>
</dbReference>
<reference evidence="2 3" key="1">
    <citation type="journal article" date="2015" name="Stand. Genomic Sci.">
        <title>Genomic Encyclopedia of Bacterial and Archaeal Type Strains, Phase III: the genomes of soil and plant-associated and newly described type strains.</title>
        <authorList>
            <person name="Whitman W.B."/>
            <person name="Woyke T."/>
            <person name="Klenk H.P."/>
            <person name="Zhou Y."/>
            <person name="Lilburn T.G."/>
            <person name="Beck B.J."/>
            <person name="De Vos P."/>
            <person name="Vandamme P."/>
            <person name="Eisen J.A."/>
            <person name="Garrity G."/>
            <person name="Hugenholtz P."/>
            <person name="Kyrpides N.C."/>
        </authorList>
    </citation>
    <scope>NUCLEOTIDE SEQUENCE [LARGE SCALE GENOMIC DNA]</scope>
    <source>
        <strain evidence="2 3">S2T63</strain>
    </source>
</reference>
<dbReference type="PANTHER" id="PTHR37299">
    <property type="entry name" value="TRANSCRIPTIONAL REGULATOR-RELATED"/>
    <property type="match status" value="1"/>
</dbReference>
<dbReference type="InterPro" id="IPR046947">
    <property type="entry name" value="LytR-like"/>
</dbReference>
<organism evidence="2 3">
    <name type="scientific">Microbacterium telephonicum</name>
    <dbReference type="NCBI Taxonomy" id="1714841"/>
    <lineage>
        <taxon>Bacteria</taxon>
        <taxon>Bacillati</taxon>
        <taxon>Actinomycetota</taxon>
        <taxon>Actinomycetes</taxon>
        <taxon>Micrococcales</taxon>
        <taxon>Microbacteriaceae</taxon>
        <taxon>Microbacterium</taxon>
    </lineage>
</organism>
<name>A0A498C1M4_9MICO</name>
<keyword evidence="3" id="KW-1185">Reference proteome</keyword>
<dbReference type="SMART" id="SM00850">
    <property type="entry name" value="LytTR"/>
    <property type="match status" value="1"/>
</dbReference>
<dbReference type="Proteomes" id="UP000273158">
    <property type="component" value="Unassembled WGS sequence"/>
</dbReference>
<dbReference type="PROSITE" id="PS50930">
    <property type="entry name" value="HTH_LYTTR"/>
    <property type="match status" value="1"/>
</dbReference>
<proteinExistence type="predicted"/>
<protein>
    <submittedName>
        <fullName evidence="2">LytTR family transcriptional regulator</fullName>
    </submittedName>
</protein>
<dbReference type="OrthoDB" id="9809318at2"/>